<dbReference type="AlphaFoldDB" id="A0A1G2M5G6"/>
<evidence type="ECO:0000313" key="1">
    <source>
        <dbReference type="EMBL" id="OHA18312.1"/>
    </source>
</evidence>
<dbReference type="Proteomes" id="UP000178873">
    <property type="component" value="Unassembled WGS sequence"/>
</dbReference>
<reference evidence="1 2" key="1">
    <citation type="journal article" date="2016" name="Nat. Commun.">
        <title>Thousands of microbial genomes shed light on interconnected biogeochemical processes in an aquifer system.</title>
        <authorList>
            <person name="Anantharaman K."/>
            <person name="Brown C.T."/>
            <person name="Hug L.A."/>
            <person name="Sharon I."/>
            <person name="Castelle C.J."/>
            <person name="Probst A.J."/>
            <person name="Thomas B.C."/>
            <person name="Singh A."/>
            <person name="Wilkins M.J."/>
            <person name="Karaoz U."/>
            <person name="Brodie E.L."/>
            <person name="Williams K.H."/>
            <person name="Hubbard S.S."/>
            <person name="Banfield J.F."/>
        </authorList>
    </citation>
    <scope>NUCLEOTIDE SEQUENCE [LARGE SCALE GENOMIC DNA]</scope>
</reference>
<proteinExistence type="predicted"/>
<dbReference type="STRING" id="1802301.A2664_02515"/>
<sequence>MTLKKSENLVARKPASYPTGRLGCGMHVATAIADGFDKGKVNDARSLPERVSGFTRPEVLAGMLYALGFPAKIRRLGKFPDEVLIGVVTRQIRNATPIVLLVGAGPWNRARSLATEP</sequence>
<accession>A0A1G2M5G6</accession>
<organism evidence="1 2">
    <name type="scientific">Candidatus Taylorbacteria bacterium RIFCSPHIGHO2_01_FULL_46_22b</name>
    <dbReference type="NCBI Taxonomy" id="1802301"/>
    <lineage>
        <taxon>Bacteria</taxon>
        <taxon>Candidatus Tayloriibacteriota</taxon>
    </lineage>
</organism>
<gene>
    <name evidence="1" type="ORF">A2664_02515</name>
</gene>
<comment type="caution">
    <text evidence="1">The sequence shown here is derived from an EMBL/GenBank/DDBJ whole genome shotgun (WGS) entry which is preliminary data.</text>
</comment>
<name>A0A1G2M5G6_9BACT</name>
<dbReference type="EMBL" id="MHRF01000007">
    <property type="protein sequence ID" value="OHA18312.1"/>
    <property type="molecule type" value="Genomic_DNA"/>
</dbReference>
<evidence type="ECO:0000313" key="2">
    <source>
        <dbReference type="Proteomes" id="UP000178873"/>
    </source>
</evidence>
<protein>
    <submittedName>
        <fullName evidence="1">Uncharacterized protein</fullName>
    </submittedName>
</protein>